<evidence type="ECO:0000313" key="2">
    <source>
        <dbReference type="Proteomes" id="UP000019384"/>
    </source>
</evidence>
<dbReference type="PANTHER" id="PTHR37331">
    <property type="entry name" value="YALI0F11671P"/>
    <property type="match status" value="1"/>
</dbReference>
<dbReference type="RefSeq" id="XP_022461860.1">
    <property type="nucleotide sequence ID" value="XM_022603407.1"/>
</dbReference>
<keyword evidence="2" id="KW-1185">Reference proteome</keyword>
<evidence type="ECO:0000313" key="1">
    <source>
        <dbReference type="EMBL" id="CDK29878.1"/>
    </source>
</evidence>
<dbReference type="PANTHER" id="PTHR37331:SF1">
    <property type="entry name" value="YALI0F11671P"/>
    <property type="match status" value="1"/>
</dbReference>
<protein>
    <submittedName>
        <fullName evidence="1">Uncharacterized protein</fullName>
    </submittedName>
</protein>
<sequence>MDGRYFISFSKKSALTPLGQISNRSSLDEASSKDVSNSEFTENKQFMKLLQETVAEHIHNDFAYIIEAGAAPSSYVPIYDFRSPPSYGRATDADGALGYVRADESGKIMPGSYESNYSYRPLSDPYGFLKLSDHIYEKLLERLEK</sequence>
<name>W6MTR8_9ASCO</name>
<reference evidence="1" key="1">
    <citation type="submission" date="2013-12" db="EMBL/GenBank/DDBJ databases">
        <authorList>
            <person name="Genoscope - CEA"/>
        </authorList>
    </citation>
    <scope>NUCLEOTIDE SEQUENCE</scope>
    <source>
        <strain evidence="1">CBS 1993</strain>
    </source>
</reference>
<gene>
    <name evidence="1" type="ORF">KUCA_T00005872001</name>
</gene>
<proteinExistence type="predicted"/>
<dbReference type="GeneID" id="34523248"/>
<dbReference type="HOGENOM" id="CLU_132731_0_0_1"/>
<dbReference type="Proteomes" id="UP000019384">
    <property type="component" value="Unassembled WGS sequence"/>
</dbReference>
<organism evidence="1 2">
    <name type="scientific">Kuraishia capsulata CBS 1993</name>
    <dbReference type="NCBI Taxonomy" id="1382522"/>
    <lineage>
        <taxon>Eukaryota</taxon>
        <taxon>Fungi</taxon>
        <taxon>Dikarya</taxon>
        <taxon>Ascomycota</taxon>
        <taxon>Saccharomycotina</taxon>
        <taxon>Pichiomycetes</taxon>
        <taxon>Pichiales</taxon>
        <taxon>Pichiaceae</taxon>
        <taxon>Kuraishia</taxon>
    </lineage>
</organism>
<dbReference type="STRING" id="1382522.W6MTR8"/>
<dbReference type="AlphaFoldDB" id="W6MTR8"/>
<dbReference type="EMBL" id="HG793131">
    <property type="protein sequence ID" value="CDK29878.1"/>
    <property type="molecule type" value="Genomic_DNA"/>
</dbReference>
<dbReference type="OrthoDB" id="5397701at2759"/>
<accession>W6MTR8</accession>
<reference evidence="1" key="2">
    <citation type="submission" date="2014-02" db="EMBL/GenBank/DDBJ databases">
        <title>Complete DNA sequence of /Kuraishia capsulata/ illustrates novel genomic features among budding yeasts (/Saccharomycotina/).</title>
        <authorList>
            <person name="Morales L."/>
            <person name="Noel B."/>
            <person name="Porcel B."/>
            <person name="Marcet-Houben M."/>
            <person name="Hullo M-F."/>
            <person name="Sacerdot C."/>
            <person name="Tekaia F."/>
            <person name="Leh-Louis V."/>
            <person name="Despons L."/>
            <person name="Khanna V."/>
            <person name="Aury J-M."/>
            <person name="Barbe V."/>
            <person name="Couloux A."/>
            <person name="Labadie K."/>
            <person name="Pelletier E."/>
            <person name="Souciet J-L."/>
            <person name="Boekhout T."/>
            <person name="Gabaldon T."/>
            <person name="Wincker P."/>
            <person name="Dujon B."/>
        </authorList>
    </citation>
    <scope>NUCLEOTIDE SEQUENCE</scope>
    <source>
        <strain evidence="1">CBS 1993</strain>
    </source>
</reference>